<comment type="caution">
    <text evidence="3">The sequence shown here is derived from an EMBL/GenBank/DDBJ whole genome shotgun (WGS) entry which is preliminary data.</text>
</comment>
<organism evidence="3 4">
    <name type="scientific">Artemisia annua</name>
    <name type="common">Sweet wormwood</name>
    <dbReference type="NCBI Taxonomy" id="35608"/>
    <lineage>
        <taxon>Eukaryota</taxon>
        <taxon>Viridiplantae</taxon>
        <taxon>Streptophyta</taxon>
        <taxon>Embryophyta</taxon>
        <taxon>Tracheophyta</taxon>
        <taxon>Spermatophyta</taxon>
        <taxon>Magnoliopsida</taxon>
        <taxon>eudicotyledons</taxon>
        <taxon>Gunneridae</taxon>
        <taxon>Pentapetalae</taxon>
        <taxon>asterids</taxon>
        <taxon>campanulids</taxon>
        <taxon>Asterales</taxon>
        <taxon>Asteraceae</taxon>
        <taxon>Asteroideae</taxon>
        <taxon>Anthemideae</taxon>
        <taxon>Artemisiinae</taxon>
        <taxon>Artemisia</taxon>
    </lineage>
</organism>
<evidence type="ECO:0000256" key="1">
    <source>
        <dbReference type="SAM" id="Phobius"/>
    </source>
</evidence>
<dbReference type="Proteomes" id="UP000245207">
    <property type="component" value="Unassembled WGS sequence"/>
</dbReference>
<keyword evidence="1" id="KW-0472">Membrane</keyword>
<sequence length="168" mass="19146">MVFTRTDKELATNSEKWMKATTRSYTITAALITTIVFLEAVTVPGGNNQDTWVPFVTNNPAFTVFAISDTLSLFTGHSPYIVVSVLVISYQAFYRTRLSLHVHDVWCDIVQCVWTKELFNSYSHSCLDYMPTNYVFCDLAISSCGRLDECHGEVDRFSGLRFQVLDYH</sequence>
<name>A0A2U1P7X0_ARTAN</name>
<evidence type="ECO:0000259" key="2">
    <source>
        <dbReference type="Pfam" id="PF13962"/>
    </source>
</evidence>
<dbReference type="Pfam" id="PF13962">
    <property type="entry name" value="PGG"/>
    <property type="match status" value="1"/>
</dbReference>
<dbReference type="GO" id="GO:0016020">
    <property type="term" value="C:membrane"/>
    <property type="evidence" value="ECO:0007669"/>
    <property type="project" value="TreeGrafter"/>
</dbReference>
<dbReference type="PANTHER" id="PTHR24177">
    <property type="entry name" value="CASKIN"/>
    <property type="match status" value="1"/>
</dbReference>
<gene>
    <name evidence="3" type="ORF">CTI12_AA184950</name>
</gene>
<protein>
    <submittedName>
        <fullName evidence="3">Ankyrin repeat-containing domain, PGG domain protein</fullName>
    </submittedName>
</protein>
<dbReference type="STRING" id="35608.A0A2U1P7X0"/>
<dbReference type="EMBL" id="PKPP01001542">
    <property type="protein sequence ID" value="PWA81849.1"/>
    <property type="molecule type" value="Genomic_DNA"/>
</dbReference>
<dbReference type="PANTHER" id="PTHR24177:SF474">
    <property type="entry name" value="ANKYRIN REPEAT-CONTAINING DOMAIN, PGG DOMAIN, ANKYRIN REPEAT-CONTAINING DOMAIN SUPERFAMILY"/>
    <property type="match status" value="1"/>
</dbReference>
<keyword evidence="1" id="KW-1133">Transmembrane helix</keyword>
<feature type="domain" description="PGG" evidence="2">
    <location>
        <begin position="15"/>
        <end position="110"/>
    </location>
</feature>
<keyword evidence="1" id="KW-0812">Transmembrane</keyword>
<accession>A0A2U1P7X0</accession>
<dbReference type="InterPro" id="IPR026961">
    <property type="entry name" value="PGG_dom"/>
</dbReference>
<dbReference type="AlphaFoldDB" id="A0A2U1P7X0"/>
<evidence type="ECO:0000313" key="3">
    <source>
        <dbReference type="EMBL" id="PWA81849.1"/>
    </source>
</evidence>
<keyword evidence="4" id="KW-1185">Reference proteome</keyword>
<proteinExistence type="predicted"/>
<feature type="transmembrane region" description="Helical" evidence="1">
    <location>
        <begin position="64"/>
        <end position="88"/>
    </location>
</feature>
<evidence type="ECO:0000313" key="4">
    <source>
        <dbReference type="Proteomes" id="UP000245207"/>
    </source>
</evidence>
<dbReference type="OrthoDB" id="1652385at2759"/>
<reference evidence="3 4" key="1">
    <citation type="journal article" date="2018" name="Mol. Plant">
        <title>The genome of Artemisia annua provides insight into the evolution of Asteraceae family and artemisinin biosynthesis.</title>
        <authorList>
            <person name="Shen Q."/>
            <person name="Zhang L."/>
            <person name="Liao Z."/>
            <person name="Wang S."/>
            <person name="Yan T."/>
            <person name="Shi P."/>
            <person name="Liu M."/>
            <person name="Fu X."/>
            <person name="Pan Q."/>
            <person name="Wang Y."/>
            <person name="Lv Z."/>
            <person name="Lu X."/>
            <person name="Zhang F."/>
            <person name="Jiang W."/>
            <person name="Ma Y."/>
            <person name="Chen M."/>
            <person name="Hao X."/>
            <person name="Li L."/>
            <person name="Tang Y."/>
            <person name="Lv G."/>
            <person name="Zhou Y."/>
            <person name="Sun X."/>
            <person name="Brodelius P.E."/>
            <person name="Rose J.K.C."/>
            <person name="Tang K."/>
        </authorList>
    </citation>
    <scope>NUCLEOTIDE SEQUENCE [LARGE SCALE GENOMIC DNA]</scope>
    <source>
        <strain evidence="4">cv. Huhao1</strain>
        <tissue evidence="3">Leaf</tissue>
    </source>
</reference>
<feature type="transmembrane region" description="Helical" evidence="1">
    <location>
        <begin position="25"/>
        <end position="44"/>
    </location>
</feature>